<reference evidence="7" key="1">
    <citation type="submission" date="2017-09" db="EMBL/GenBank/DDBJ databases">
        <title>Depth-based differentiation of microbial function through sediment-hosted aquifers and enrichment of novel symbionts in the deep terrestrial subsurface.</title>
        <authorList>
            <person name="Probst A.J."/>
            <person name="Ladd B."/>
            <person name="Jarett J.K."/>
            <person name="Geller-Mcgrath D.E."/>
            <person name="Sieber C.M.K."/>
            <person name="Emerson J.B."/>
            <person name="Anantharaman K."/>
            <person name="Thomas B.C."/>
            <person name="Malmstrom R."/>
            <person name="Stieglmeier M."/>
            <person name="Klingl A."/>
            <person name="Woyke T."/>
            <person name="Ryan C.M."/>
            <person name="Banfield J.F."/>
        </authorList>
    </citation>
    <scope>NUCLEOTIDE SEQUENCE [LARGE SCALE GENOMIC DNA]</scope>
</reference>
<dbReference type="Gene3D" id="1.20.1250.20">
    <property type="entry name" value="MFS general substrate transporter like domains"/>
    <property type="match status" value="1"/>
</dbReference>
<evidence type="ECO:0000256" key="3">
    <source>
        <dbReference type="ARBA" id="ARBA00023136"/>
    </source>
</evidence>
<dbReference type="Proteomes" id="UP000230837">
    <property type="component" value="Unassembled WGS sequence"/>
</dbReference>
<feature type="transmembrane region" description="Helical" evidence="4">
    <location>
        <begin position="32"/>
        <end position="49"/>
    </location>
</feature>
<dbReference type="PROSITE" id="PS50850">
    <property type="entry name" value="MFS"/>
    <property type="match status" value="1"/>
</dbReference>
<evidence type="ECO:0000256" key="1">
    <source>
        <dbReference type="ARBA" id="ARBA00022692"/>
    </source>
</evidence>
<evidence type="ECO:0000313" key="7">
    <source>
        <dbReference type="Proteomes" id="UP000230837"/>
    </source>
</evidence>
<dbReference type="GO" id="GO:0022857">
    <property type="term" value="F:transmembrane transporter activity"/>
    <property type="evidence" value="ECO:0007669"/>
    <property type="project" value="InterPro"/>
</dbReference>
<protein>
    <recommendedName>
        <fullName evidence="5">Major facilitator superfamily (MFS) profile domain-containing protein</fullName>
    </recommendedName>
</protein>
<dbReference type="SUPFAM" id="SSF103473">
    <property type="entry name" value="MFS general substrate transporter"/>
    <property type="match status" value="1"/>
</dbReference>
<feature type="non-terminal residue" evidence="6">
    <location>
        <position position="1"/>
    </location>
</feature>
<dbReference type="InterPro" id="IPR020846">
    <property type="entry name" value="MFS_dom"/>
</dbReference>
<feature type="domain" description="Major facilitator superfamily (MFS) profile" evidence="5">
    <location>
        <begin position="1"/>
        <end position="178"/>
    </location>
</feature>
<feature type="transmembrane region" description="Helical" evidence="4">
    <location>
        <begin position="6"/>
        <end position="25"/>
    </location>
</feature>
<organism evidence="6 7">
    <name type="scientific">Candidatus Kaiserbacteria bacterium CG_4_8_14_3_um_filter_38_9</name>
    <dbReference type="NCBI Taxonomy" id="1974599"/>
    <lineage>
        <taxon>Bacteria</taxon>
        <taxon>Candidatus Kaiseribacteriota</taxon>
    </lineage>
</organism>
<dbReference type="AlphaFoldDB" id="A0A2M7INE5"/>
<dbReference type="InterPro" id="IPR036259">
    <property type="entry name" value="MFS_trans_sf"/>
</dbReference>
<keyword evidence="3 4" id="KW-0472">Membrane</keyword>
<sequence length="178" mass="19800">TVFVAHFILQIFFSWTIIYIPLYLATEVGLNWLAISKIISVGLFAYVIFEYPIGVIADKYIGEKEMMAVGFFILTIAIASISFTAGVGILSWMLIMFMSRTGASLVETTTESYFFKKVQGEDANLMSLFRLLRPLANLAGALLGSISLIFLPFNLIFLVLALFMTGGIFVTTFLEDTK</sequence>
<gene>
    <name evidence="6" type="ORF">COZ82_02880</name>
</gene>
<dbReference type="EMBL" id="PFHR01000150">
    <property type="protein sequence ID" value="PIW96821.1"/>
    <property type="molecule type" value="Genomic_DNA"/>
</dbReference>
<evidence type="ECO:0000313" key="6">
    <source>
        <dbReference type="EMBL" id="PIW96821.1"/>
    </source>
</evidence>
<keyword evidence="1 4" id="KW-0812">Transmembrane</keyword>
<evidence type="ECO:0000256" key="4">
    <source>
        <dbReference type="SAM" id="Phobius"/>
    </source>
</evidence>
<evidence type="ECO:0000259" key="5">
    <source>
        <dbReference type="PROSITE" id="PS50850"/>
    </source>
</evidence>
<feature type="transmembrane region" description="Helical" evidence="4">
    <location>
        <begin position="69"/>
        <end position="95"/>
    </location>
</feature>
<proteinExistence type="predicted"/>
<accession>A0A2M7INE5</accession>
<dbReference type="Pfam" id="PF07690">
    <property type="entry name" value="MFS_1"/>
    <property type="match status" value="1"/>
</dbReference>
<feature type="transmembrane region" description="Helical" evidence="4">
    <location>
        <begin position="156"/>
        <end position="174"/>
    </location>
</feature>
<comment type="caution">
    <text evidence="6">The sequence shown here is derived from an EMBL/GenBank/DDBJ whole genome shotgun (WGS) entry which is preliminary data.</text>
</comment>
<keyword evidence="2 4" id="KW-1133">Transmembrane helix</keyword>
<name>A0A2M7INE5_9BACT</name>
<evidence type="ECO:0000256" key="2">
    <source>
        <dbReference type="ARBA" id="ARBA00022989"/>
    </source>
</evidence>
<dbReference type="InterPro" id="IPR011701">
    <property type="entry name" value="MFS"/>
</dbReference>